<feature type="compositionally biased region" description="Polar residues" evidence="1">
    <location>
        <begin position="295"/>
        <end position="311"/>
    </location>
</feature>
<dbReference type="EMBL" id="CP144699">
    <property type="protein sequence ID" value="WVZ19483.1"/>
    <property type="molecule type" value="Genomic_DNA"/>
</dbReference>
<dbReference type="Pfam" id="PF07816">
    <property type="entry name" value="DUF1645"/>
    <property type="match status" value="1"/>
</dbReference>
<dbReference type="InterPro" id="IPR012442">
    <property type="entry name" value="DUF1645_plant"/>
</dbReference>
<dbReference type="PANTHER" id="PTHR33095:SF23">
    <property type="entry name" value="DUF1645 FAMILY PROTEIN"/>
    <property type="match status" value="1"/>
</dbReference>
<keyword evidence="2" id="KW-0472">Membrane</keyword>
<dbReference type="AlphaFoldDB" id="A0AAQ3P154"/>
<proteinExistence type="predicted"/>
<dbReference type="Proteomes" id="UP001374535">
    <property type="component" value="Chromosome 2"/>
</dbReference>
<reference evidence="3 4" key="1">
    <citation type="journal article" date="2023" name="Life. Sci Alliance">
        <title>Evolutionary insights into 3D genome organization and epigenetic landscape of Vigna mungo.</title>
        <authorList>
            <person name="Junaid A."/>
            <person name="Singh B."/>
            <person name="Bhatia S."/>
        </authorList>
    </citation>
    <scope>NUCLEOTIDE SEQUENCE [LARGE SCALE GENOMIC DNA]</scope>
    <source>
        <strain evidence="3">Urdbean</strain>
    </source>
</reference>
<keyword evidence="2" id="KW-0812">Transmembrane</keyword>
<evidence type="ECO:0000313" key="3">
    <source>
        <dbReference type="EMBL" id="WVZ19483.1"/>
    </source>
</evidence>
<gene>
    <name evidence="3" type="ORF">V8G54_006805</name>
</gene>
<keyword evidence="4" id="KW-1185">Reference proteome</keyword>
<sequence length="349" mass="39375">PPPQLIASYISHTRTTHHTFLHFIKTKPFSLSLHISLCLFLFFPIGANGIAFPNFKTRETMQRPQVELEEPSFHHEKASPSPSFSSYSSETLAEIAARVIEELRRDPHSHDDALFPAWENDDDNHFTAQNNDFSVQNDESTAQNDDDDNSFEFAFVSHDLASPVSADDIFYNGQIKPMYPIFGVPSHDDVLSVPNTIDGTATTPEGTVRRRRLPLRKLMFEEGETASCSSSTDESVDLEGVAEGAYCVWTPNSVGRERKKSNSTGSASKRWKLRDLLLRSHSEGKDKQQQKQQQMVFQIPTNKVKPQNGTVGTEHHAEENKRKSFLPYRPELVGLFTNVNGLGRNLRPF</sequence>
<name>A0AAQ3P154_VIGMU</name>
<feature type="non-terminal residue" evidence="3">
    <location>
        <position position="1"/>
    </location>
</feature>
<feature type="region of interest" description="Disordered" evidence="1">
    <location>
        <begin position="282"/>
        <end position="323"/>
    </location>
</feature>
<keyword evidence="2" id="KW-1133">Transmembrane helix</keyword>
<feature type="compositionally biased region" description="Basic and acidic residues" evidence="1">
    <location>
        <begin position="313"/>
        <end position="322"/>
    </location>
</feature>
<feature type="transmembrane region" description="Helical" evidence="2">
    <location>
        <begin position="31"/>
        <end position="55"/>
    </location>
</feature>
<feature type="region of interest" description="Disordered" evidence="1">
    <location>
        <begin position="62"/>
        <end position="86"/>
    </location>
</feature>
<evidence type="ECO:0000256" key="1">
    <source>
        <dbReference type="SAM" id="MobiDB-lite"/>
    </source>
</evidence>
<evidence type="ECO:0000313" key="4">
    <source>
        <dbReference type="Proteomes" id="UP001374535"/>
    </source>
</evidence>
<dbReference type="PANTHER" id="PTHR33095">
    <property type="entry name" value="OS07G0619500 PROTEIN"/>
    <property type="match status" value="1"/>
</dbReference>
<accession>A0AAQ3P154</accession>
<protein>
    <submittedName>
        <fullName evidence="3">Uncharacterized protein</fullName>
    </submittedName>
</protein>
<organism evidence="3 4">
    <name type="scientific">Vigna mungo</name>
    <name type="common">Black gram</name>
    <name type="synonym">Phaseolus mungo</name>
    <dbReference type="NCBI Taxonomy" id="3915"/>
    <lineage>
        <taxon>Eukaryota</taxon>
        <taxon>Viridiplantae</taxon>
        <taxon>Streptophyta</taxon>
        <taxon>Embryophyta</taxon>
        <taxon>Tracheophyta</taxon>
        <taxon>Spermatophyta</taxon>
        <taxon>Magnoliopsida</taxon>
        <taxon>eudicotyledons</taxon>
        <taxon>Gunneridae</taxon>
        <taxon>Pentapetalae</taxon>
        <taxon>rosids</taxon>
        <taxon>fabids</taxon>
        <taxon>Fabales</taxon>
        <taxon>Fabaceae</taxon>
        <taxon>Papilionoideae</taxon>
        <taxon>50 kb inversion clade</taxon>
        <taxon>NPAAA clade</taxon>
        <taxon>indigoferoid/millettioid clade</taxon>
        <taxon>Phaseoleae</taxon>
        <taxon>Vigna</taxon>
    </lineage>
</organism>
<evidence type="ECO:0000256" key="2">
    <source>
        <dbReference type="SAM" id="Phobius"/>
    </source>
</evidence>